<dbReference type="OrthoDB" id="4220372at2759"/>
<accession>A0A1Q8RBU1</accession>
<organism evidence="1 2">
    <name type="scientific">Colletotrichum chlorophyti</name>
    <dbReference type="NCBI Taxonomy" id="708187"/>
    <lineage>
        <taxon>Eukaryota</taxon>
        <taxon>Fungi</taxon>
        <taxon>Dikarya</taxon>
        <taxon>Ascomycota</taxon>
        <taxon>Pezizomycotina</taxon>
        <taxon>Sordariomycetes</taxon>
        <taxon>Hypocreomycetidae</taxon>
        <taxon>Glomerellales</taxon>
        <taxon>Glomerellaceae</taxon>
        <taxon>Colletotrichum</taxon>
    </lineage>
</organism>
<name>A0A1Q8RBU1_9PEZI</name>
<reference evidence="1 2" key="1">
    <citation type="submission" date="2016-11" db="EMBL/GenBank/DDBJ databases">
        <title>Draft Genome Assembly of Colletotrichum chlorophyti a pathogen of herbaceous plants.</title>
        <authorList>
            <person name="Gan P."/>
            <person name="Narusaka M."/>
            <person name="Tsushima A."/>
            <person name="Narusaka Y."/>
            <person name="Takano Y."/>
            <person name="Shirasu K."/>
        </authorList>
    </citation>
    <scope>NUCLEOTIDE SEQUENCE [LARGE SCALE GENOMIC DNA]</scope>
    <source>
        <strain evidence="1 2">NTL11</strain>
    </source>
</reference>
<dbReference type="EMBL" id="MPGH01000242">
    <property type="protein sequence ID" value="OLN81719.1"/>
    <property type="molecule type" value="Genomic_DNA"/>
</dbReference>
<gene>
    <name evidence="1" type="ORF">CCHL11_06913</name>
</gene>
<dbReference type="AlphaFoldDB" id="A0A1Q8RBU1"/>
<sequence>MLHICMQRGLQVPPALVKVTTDFETSVLRIQYHSLWAGTLAILAFQIVNLRAAAKL</sequence>
<evidence type="ECO:0000313" key="2">
    <source>
        <dbReference type="Proteomes" id="UP000186583"/>
    </source>
</evidence>
<evidence type="ECO:0000313" key="1">
    <source>
        <dbReference type="EMBL" id="OLN81719.1"/>
    </source>
</evidence>
<proteinExistence type="predicted"/>
<keyword evidence="2" id="KW-1185">Reference proteome</keyword>
<dbReference type="Proteomes" id="UP000186583">
    <property type="component" value="Unassembled WGS sequence"/>
</dbReference>
<comment type="caution">
    <text evidence="1">The sequence shown here is derived from an EMBL/GenBank/DDBJ whole genome shotgun (WGS) entry which is preliminary data.</text>
</comment>
<protein>
    <submittedName>
        <fullName evidence="1">Uncharacterized protein</fullName>
    </submittedName>
</protein>